<evidence type="ECO:0000259" key="6">
    <source>
        <dbReference type="Pfam" id="PF04542"/>
    </source>
</evidence>
<name>A0A919XQE4_9BACL</name>
<evidence type="ECO:0000313" key="8">
    <source>
        <dbReference type="EMBL" id="GIO36029.1"/>
    </source>
</evidence>
<gene>
    <name evidence="8" type="primary">sigM</name>
    <name evidence="8" type="ORF">J41TS12_08900</name>
</gene>
<keyword evidence="5" id="KW-0804">Transcription</keyword>
<dbReference type="RefSeq" id="WP_212938414.1">
    <property type="nucleotide sequence ID" value="NZ_BORR01000003.1"/>
</dbReference>
<evidence type="ECO:0000256" key="2">
    <source>
        <dbReference type="ARBA" id="ARBA00023015"/>
    </source>
</evidence>
<dbReference type="GO" id="GO:0016987">
    <property type="term" value="F:sigma factor activity"/>
    <property type="evidence" value="ECO:0007669"/>
    <property type="project" value="UniProtKB-KW"/>
</dbReference>
<dbReference type="Gene3D" id="1.10.10.10">
    <property type="entry name" value="Winged helix-like DNA-binding domain superfamily/Winged helix DNA-binding domain"/>
    <property type="match status" value="1"/>
</dbReference>
<dbReference type="InterPro" id="IPR036388">
    <property type="entry name" value="WH-like_DNA-bd_sf"/>
</dbReference>
<dbReference type="PANTHER" id="PTHR43133:SF52">
    <property type="entry name" value="ECF RNA POLYMERASE SIGMA FACTOR SIGL"/>
    <property type="match status" value="1"/>
</dbReference>
<accession>A0A919XQE4</accession>
<dbReference type="EMBL" id="BORR01000003">
    <property type="protein sequence ID" value="GIO36029.1"/>
    <property type="molecule type" value="Genomic_DNA"/>
</dbReference>
<dbReference type="CDD" id="cd06171">
    <property type="entry name" value="Sigma70_r4"/>
    <property type="match status" value="1"/>
</dbReference>
<comment type="caution">
    <text evidence="8">The sequence shown here is derived from an EMBL/GenBank/DDBJ whole genome shotgun (WGS) entry which is preliminary data.</text>
</comment>
<dbReference type="GO" id="GO:0006352">
    <property type="term" value="P:DNA-templated transcription initiation"/>
    <property type="evidence" value="ECO:0007669"/>
    <property type="project" value="InterPro"/>
</dbReference>
<dbReference type="Gene3D" id="1.10.1740.10">
    <property type="match status" value="1"/>
</dbReference>
<dbReference type="InterPro" id="IPR013324">
    <property type="entry name" value="RNA_pol_sigma_r3/r4-like"/>
</dbReference>
<evidence type="ECO:0000256" key="5">
    <source>
        <dbReference type="ARBA" id="ARBA00023163"/>
    </source>
</evidence>
<organism evidence="8 9">
    <name type="scientific">Paenibacillus antibioticophila</name>
    <dbReference type="NCBI Taxonomy" id="1274374"/>
    <lineage>
        <taxon>Bacteria</taxon>
        <taxon>Bacillati</taxon>
        <taxon>Bacillota</taxon>
        <taxon>Bacilli</taxon>
        <taxon>Bacillales</taxon>
        <taxon>Paenibacillaceae</taxon>
        <taxon>Paenibacillus</taxon>
    </lineage>
</organism>
<dbReference type="AlphaFoldDB" id="A0A919XQE4"/>
<keyword evidence="9" id="KW-1185">Reference proteome</keyword>
<dbReference type="NCBIfam" id="TIGR02937">
    <property type="entry name" value="sigma70-ECF"/>
    <property type="match status" value="1"/>
</dbReference>
<evidence type="ECO:0000313" key="9">
    <source>
        <dbReference type="Proteomes" id="UP000681162"/>
    </source>
</evidence>
<evidence type="ECO:0000256" key="3">
    <source>
        <dbReference type="ARBA" id="ARBA00023082"/>
    </source>
</evidence>
<evidence type="ECO:0000259" key="7">
    <source>
        <dbReference type="Pfam" id="PF08281"/>
    </source>
</evidence>
<dbReference type="InterPro" id="IPR014284">
    <property type="entry name" value="RNA_pol_sigma-70_dom"/>
</dbReference>
<keyword evidence="4" id="KW-0238">DNA-binding</keyword>
<evidence type="ECO:0000256" key="4">
    <source>
        <dbReference type="ARBA" id="ARBA00023125"/>
    </source>
</evidence>
<dbReference type="SUPFAM" id="SSF88946">
    <property type="entry name" value="Sigma2 domain of RNA polymerase sigma factors"/>
    <property type="match status" value="1"/>
</dbReference>
<sequence length="173" mass="20755">MKRRSMDLIYREFKLDVYRYLYYLCHDHHQSEDLTQETFCRACKKLENLEMGKIKAWLLRVAHNAYIDKVRKESRSQVYENEFFYGIPNEETPEHLALRQERSDELYALLAQLTPQQQHAVLLYDIQGFSYQESADLMKISLSHFKILLYRARQKLRSQQKDVQVNTMLAANL</sequence>
<dbReference type="InterPro" id="IPR013325">
    <property type="entry name" value="RNA_pol_sigma_r2"/>
</dbReference>
<dbReference type="InterPro" id="IPR007627">
    <property type="entry name" value="RNA_pol_sigma70_r2"/>
</dbReference>
<dbReference type="InterPro" id="IPR013249">
    <property type="entry name" value="RNA_pol_sigma70_r4_t2"/>
</dbReference>
<feature type="domain" description="RNA polymerase sigma-70 region 2" evidence="6">
    <location>
        <begin position="9"/>
        <end position="75"/>
    </location>
</feature>
<dbReference type="Proteomes" id="UP000681162">
    <property type="component" value="Unassembled WGS sequence"/>
</dbReference>
<protein>
    <submittedName>
        <fullName evidence="8">ECF RNA polymerase sigma factor SigM</fullName>
    </submittedName>
</protein>
<dbReference type="GO" id="GO:0003677">
    <property type="term" value="F:DNA binding"/>
    <property type="evidence" value="ECO:0007669"/>
    <property type="project" value="UniProtKB-KW"/>
</dbReference>
<comment type="similarity">
    <text evidence="1">Belongs to the sigma-70 factor family. ECF subfamily.</text>
</comment>
<feature type="domain" description="RNA polymerase sigma factor 70 region 4 type 2" evidence="7">
    <location>
        <begin position="104"/>
        <end position="156"/>
    </location>
</feature>
<dbReference type="PANTHER" id="PTHR43133">
    <property type="entry name" value="RNA POLYMERASE ECF-TYPE SIGMA FACTO"/>
    <property type="match status" value="1"/>
</dbReference>
<dbReference type="Pfam" id="PF04542">
    <property type="entry name" value="Sigma70_r2"/>
    <property type="match status" value="1"/>
</dbReference>
<proteinExistence type="inferred from homology"/>
<dbReference type="SUPFAM" id="SSF88659">
    <property type="entry name" value="Sigma3 and sigma4 domains of RNA polymerase sigma factors"/>
    <property type="match status" value="1"/>
</dbReference>
<keyword evidence="3" id="KW-0731">Sigma factor</keyword>
<dbReference type="Pfam" id="PF08281">
    <property type="entry name" value="Sigma70_r4_2"/>
    <property type="match status" value="1"/>
</dbReference>
<keyword evidence="2" id="KW-0805">Transcription regulation</keyword>
<dbReference type="InterPro" id="IPR039425">
    <property type="entry name" value="RNA_pol_sigma-70-like"/>
</dbReference>
<reference evidence="8 9" key="1">
    <citation type="submission" date="2021-03" db="EMBL/GenBank/DDBJ databases">
        <title>Antimicrobial resistance genes in bacteria isolated from Japanese honey, and their potential for conferring macrolide and lincosamide resistance in the American foulbrood pathogen Paenibacillus larvae.</title>
        <authorList>
            <person name="Okamoto M."/>
            <person name="Kumagai M."/>
            <person name="Kanamori H."/>
            <person name="Takamatsu D."/>
        </authorList>
    </citation>
    <scope>NUCLEOTIDE SEQUENCE [LARGE SCALE GENOMIC DNA]</scope>
    <source>
        <strain evidence="8 9">J41TS12</strain>
    </source>
</reference>
<evidence type="ECO:0000256" key="1">
    <source>
        <dbReference type="ARBA" id="ARBA00010641"/>
    </source>
</evidence>